<feature type="domain" description="Lipid/polyisoprenoid-binding YceI-like" evidence="1">
    <location>
        <begin position="58"/>
        <end position="184"/>
    </location>
</feature>
<evidence type="ECO:0000313" key="2">
    <source>
        <dbReference type="EMBL" id="MBP3191398.1"/>
    </source>
</evidence>
<dbReference type="Pfam" id="PF04264">
    <property type="entry name" value="YceI"/>
    <property type="match status" value="1"/>
</dbReference>
<reference evidence="2" key="1">
    <citation type="submission" date="2021-02" db="EMBL/GenBank/DDBJ databases">
        <title>Natronogracilivirga saccharolytica gen. nov. sp. nov. a new anaerobic, haloalkiliphilic carbohydrate-fermenting bacterium from soda lake and proposing of Cyclonatronumiaceae fam. nov. in the phylum Balneolaeota.</title>
        <authorList>
            <person name="Zhilina T.N."/>
            <person name="Sorokin D.Y."/>
            <person name="Zavarzina D.G."/>
            <person name="Toshchakov S.V."/>
            <person name="Kublanov I.V."/>
        </authorList>
    </citation>
    <scope>NUCLEOTIDE SEQUENCE</scope>
    <source>
        <strain evidence="2">Z-1702</strain>
    </source>
</reference>
<proteinExistence type="predicted"/>
<dbReference type="RefSeq" id="WP_210509874.1">
    <property type="nucleotide sequence ID" value="NZ_JAFIDN010000001.1"/>
</dbReference>
<dbReference type="InterPro" id="IPR007372">
    <property type="entry name" value="Lipid/polyisoprenoid-bd_YceI"/>
</dbReference>
<protein>
    <submittedName>
        <fullName evidence="2">YceI family protein</fullName>
    </submittedName>
</protein>
<evidence type="ECO:0000259" key="1">
    <source>
        <dbReference type="Pfam" id="PF04264"/>
    </source>
</evidence>
<dbReference type="InterPro" id="IPR036761">
    <property type="entry name" value="TTHA0802/YceI-like_sf"/>
</dbReference>
<dbReference type="Gene3D" id="2.40.128.110">
    <property type="entry name" value="Lipid/polyisoprenoid-binding, YceI-like"/>
    <property type="match status" value="1"/>
</dbReference>
<keyword evidence="3" id="KW-1185">Reference proteome</keyword>
<sequence>MFLILTSLVMVSCSESVSEHKDHKNKHKDDHLTLTDENAASQKWFDNEEVFSTSSGYVEFTTGFSGTVAIFTGNSKNLTGYIDLQKNEIELELDLTTLRTGIIRRDSDIFELLNAFTNPMVHFKGTFEPAFDQNSNMEQVVKASGKFTLNGIERDITADGFLKKMVAGILLDAGFTLDIVEHDIIPPRIYTFEMFKDQEVRMQADFAPGKLALLE</sequence>
<dbReference type="Proteomes" id="UP000673975">
    <property type="component" value="Unassembled WGS sequence"/>
</dbReference>
<dbReference type="AlphaFoldDB" id="A0A8J7S3N5"/>
<dbReference type="SUPFAM" id="SSF101874">
    <property type="entry name" value="YceI-like"/>
    <property type="match status" value="1"/>
</dbReference>
<gene>
    <name evidence="2" type="ORF">NATSA_01860</name>
</gene>
<evidence type="ECO:0000313" key="3">
    <source>
        <dbReference type="Proteomes" id="UP000673975"/>
    </source>
</evidence>
<accession>A0A8J7S3N5</accession>
<dbReference type="EMBL" id="JAFIDN010000001">
    <property type="protein sequence ID" value="MBP3191398.1"/>
    <property type="molecule type" value="Genomic_DNA"/>
</dbReference>
<organism evidence="2 3">
    <name type="scientific">Natronogracilivirga saccharolytica</name>
    <dbReference type="NCBI Taxonomy" id="2812953"/>
    <lineage>
        <taxon>Bacteria</taxon>
        <taxon>Pseudomonadati</taxon>
        <taxon>Balneolota</taxon>
        <taxon>Balneolia</taxon>
        <taxon>Balneolales</taxon>
        <taxon>Cyclonatronaceae</taxon>
        <taxon>Natronogracilivirga</taxon>
    </lineage>
</organism>
<name>A0A8J7S3N5_9BACT</name>
<comment type="caution">
    <text evidence="2">The sequence shown here is derived from an EMBL/GenBank/DDBJ whole genome shotgun (WGS) entry which is preliminary data.</text>
</comment>